<sequence length="626" mass="70398">MHEMDGSIPLLGPAVGIMLSSTISTNSTNLTEFAQSVLEKIPGFVDFQQLIMKATGFDILYLALGILVFDVLRLVFKHLYDIVDRFLVTFLMSDICIDANDEIRDEVLAWFASRSNKKLGARSVMIFSGAMQQRRLRYPLLEDRMQVRDDRDTEINFIPSLGRHYFFPLGWRPFIFERECKGFMPRRDQQASQDITIRCFGWSDEPLRDFILLCKEFKKEQIKGRTLTYTYSSNPTNYFEGGSWGTPYAAPIRPLATVELDQHIMDEIMEDIAQHLDPKTAEFYKNIGIPWRRGYLFHGPPGTGKSSLSKALAGQFDLALYCMNIGEEGIGDRDLHTAFNALPSKCIVLLEDIDSAGIGREKPHKINERTRTGEIDGGSRQYLGAVDTDMRDDFFSRSGSSRITLSGLLNALDGASASEGRIVIMTSNSPEVLDSALIRPGRVDKHILLPAMSRSSAERMFSRMYKHTGKKDLKNLASEFASRLPDGKITPAELQGFILTHKDHPNKAVEEVATWSIGVVEDKETEGGERGPKSTAKEVSRAMEFGSGSNSPTTAELLHMRLPKKLSNGWYGNSHPVSSASTTSIQRSSVHQKSVKRGKRAFKKLKLDERLVVKRERIEDCWESVD</sequence>
<reference evidence="16 17" key="1">
    <citation type="submission" date="2015-01" db="EMBL/GenBank/DDBJ databases">
        <title>The Genome Sequence of Ochroconis gallopava CBS43764.</title>
        <authorList>
            <consortium name="The Broad Institute Genomics Platform"/>
            <person name="Cuomo C."/>
            <person name="de Hoog S."/>
            <person name="Gorbushina A."/>
            <person name="Stielow B."/>
            <person name="Teixiera M."/>
            <person name="Abouelleil A."/>
            <person name="Chapman S.B."/>
            <person name="Priest M."/>
            <person name="Young S.K."/>
            <person name="Wortman J."/>
            <person name="Nusbaum C."/>
            <person name="Birren B."/>
        </authorList>
    </citation>
    <scope>NUCLEOTIDE SEQUENCE [LARGE SCALE GENOMIC DNA]</scope>
    <source>
        <strain evidence="16 17">CBS 43764</strain>
    </source>
</reference>
<evidence type="ECO:0000256" key="3">
    <source>
        <dbReference type="ARBA" id="ARBA00022692"/>
    </source>
</evidence>
<dbReference type="EMBL" id="KN847547">
    <property type="protein sequence ID" value="KIW02789.1"/>
    <property type="molecule type" value="Genomic_DNA"/>
</dbReference>
<dbReference type="Proteomes" id="UP000053259">
    <property type="component" value="Unassembled WGS sequence"/>
</dbReference>
<feature type="region of interest" description="Disordered" evidence="13">
    <location>
        <begin position="573"/>
        <end position="596"/>
    </location>
</feature>
<dbReference type="RefSeq" id="XP_016212658.1">
    <property type="nucleotide sequence ID" value="XM_016359409.1"/>
</dbReference>
<dbReference type="InterPro" id="IPR027417">
    <property type="entry name" value="P-loop_NTPase"/>
</dbReference>
<comment type="catalytic activity">
    <reaction evidence="11">
        <text>ATP + H2O = ADP + phosphate + H(+)</text>
        <dbReference type="Rhea" id="RHEA:13065"/>
        <dbReference type="ChEBI" id="CHEBI:15377"/>
        <dbReference type="ChEBI" id="CHEBI:15378"/>
        <dbReference type="ChEBI" id="CHEBI:30616"/>
        <dbReference type="ChEBI" id="CHEBI:43474"/>
        <dbReference type="ChEBI" id="CHEBI:456216"/>
    </reaction>
    <physiologicalReaction direction="left-to-right" evidence="11">
        <dbReference type="Rhea" id="RHEA:13066"/>
    </physiologicalReaction>
</comment>
<feature type="domain" description="BCS1 N-terminal" evidence="15">
    <location>
        <begin position="62"/>
        <end position="258"/>
    </location>
</feature>
<dbReference type="GeneID" id="27313823"/>
<protein>
    <recommendedName>
        <fullName evidence="18">AAA+ ATPase domain-containing protein</fullName>
    </recommendedName>
</protein>
<keyword evidence="3" id="KW-0812">Transmembrane</keyword>
<dbReference type="OrthoDB" id="10251412at2759"/>
<gene>
    <name evidence="16" type="ORF">PV09_05850</name>
</gene>
<evidence type="ECO:0000256" key="5">
    <source>
        <dbReference type="ARBA" id="ARBA00022792"/>
    </source>
</evidence>
<evidence type="ECO:0000313" key="16">
    <source>
        <dbReference type="EMBL" id="KIW02789.1"/>
    </source>
</evidence>
<dbReference type="GO" id="GO:0016887">
    <property type="term" value="F:ATP hydrolysis activity"/>
    <property type="evidence" value="ECO:0007669"/>
    <property type="project" value="InterPro"/>
</dbReference>
<dbReference type="InterPro" id="IPR003593">
    <property type="entry name" value="AAA+_ATPase"/>
</dbReference>
<dbReference type="GO" id="GO:0005524">
    <property type="term" value="F:ATP binding"/>
    <property type="evidence" value="ECO:0007669"/>
    <property type="project" value="UniProtKB-KW"/>
</dbReference>
<comment type="similarity">
    <text evidence="2">Belongs to the AAA ATPase family. BCS1 subfamily.</text>
</comment>
<evidence type="ECO:0000256" key="8">
    <source>
        <dbReference type="ARBA" id="ARBA00022989"/>
    </source>
</evidence>
<dbReference type="SMART" id="SM01024">
    <property type="entry name" value="BCS1_N"/>
    <property type="match status" value="1"/>
</dbReference>
<dbReference type="InterPro" id="IPR003960">
    <property type="entry name" value="ATPase_AAA_CS"/>
</dbReference>
<keyword evidence="7 12" id="KW-0067">ATP-binding</keyword>
<keyword evidence="10" id="KW-0472">Membrane</keyword>
<organism evidence="16 17">
    <name type="scientific">Verruconis gallopava</name>
    <dbReference type="NCBI Taxonomy" id="253628"/>
    <lineage>
        <taxon>Eukaryota</taxon>
        <taxon>Fungi</taxon>
        <taxon>Dikarya</taxon>
        <taxon>Ascomycota</taxon>
        <taxon>Pezizomycotina</taxon>
        <taxon>Dothideomycetes</taxon>
        <taxon>Pleosporomycetidae</taxon>
        <taxon>Venturiales</taxon>
        <taxon>Sympoventuriaceae</taxon>
        <taxon>Verruconis</taxon>
    </lineage>
</organism>
<dbReference type="InterPro" id="IPR050747">
    <property type="entry name" value="Mitochondrial_chaperone_BCS1"/>
</dbReference>
<dbReference type="PROSITE" id="PS00674">
    <property type="entry name" value="AAA"/>
    <property type="match status" value="1"/>
</dbReference>
<evidence type="ECO:0000313" key="17">
    <source>
        <dbReference type="Proteomes" id="UP000053259"/>
    </source>
</evidence>
<dbReference type="AlphaFoldDB" id="A0A0D2AUG3"/>
<dbReference type="Pfam" id="PF00004">
    <property type="entry name" value="AAA"/>
    <property type="match status" value="2"/>
</dbReference>
<evidence type="ECO:0000256" key="9">
    <source>
        <dbReference type="ARBA" id="ARBA00023128"/>
    </source>
</evidence>
<feature type="compositionally biased region" description="Basic and acidic residues" evidence="13">
    <location>
        <begin position="523"/>
        <end position="541"/>
    </location>
</feature>
<evidence type="ECO:0008006" key="18">
    <source>
        <dbReference type="Google" id="ProtNLM"/>
    </source>
</evidence>
<keyword evidence="9" id="KW-0496">Mitochondrion</keyword>
<keyword evidence="4 12" id="KW-0547">Nucleotide-binding</keyword>
<evidence type="ECO:0000256" key="6">
    <source>
        <dbReference type="ARBA" id="ARBA00022801"/>
    </source>
</evidence>
<dbReference type="InParanoid" id="A0A0D2AUG3"/>
<evidence type="ECO:0000259" key="14">
    <source>
        <dbReference type="SMART" id="SM00382"/>
    </source>
</evidence>
<evidence type="ECO:0000259" key="15">
    <source>
        <dbReference type="SMART" id="SM01024"/>
    </source>
</evidence>
<evidence type="ECO:0000256" key="12">
    <source>
        <dbReference type="RuleBase" id="RU003651"/>
    </source>
</evidence>
<accession>A0A0D2AUG3</accession>
<dbReference type="Pfam" id="PF25426">
    <property type="entry name" value="AAA_lid_BCS1"/>
    <property type="match status" value="1"/>
</dbReference>
<dbReference type="Gene3D" id="3.40.50.300">
    <property type="entry name" value="P-loop containing nucleotide triphosphate hydrolases"/>
    <property type="match status" value="1"/>
</dbReference>
<keyword evidence="6" id="KW-0378">Hydrolase</keyword>
<feature type="domain" description="AAA+ ATPase" evidence="14">
    <location>
        <begin position="291"/>
        <end position="453"/>
    </location>
</feature>
<dbReference type="STRING" id="253628.A0A0D2AUG3"/>
<evidence type="ECO:0000256" key="4">
    <source>
        <dbReference type="ARBA" id="ARBA00022741"/>
    </source>
</evidence>
<feature type="region of interest" description="Disordered" evidence="13">
    <location>
        <begin position="523"/>
        <end position="554"/>
    </location>
</feature>
<evidence type="ECO:0000256" key="10">
    <source>
        <dbReference type="ARBA" id="ARBA00023136"/>
    </source>
</evidence>
<dbReference type="InterPro" id="IPR014851">
    <property type="entry name" value="BCS1_N"/>
</dbReference>
<evidence type="ECO:0000256" key="2">
    <source>
        <dbReference type="ARBA" id="ARBA00007448"/>
    </source>
</evidence>
<dbReference type="SMART" id="SM00382">
    <property type="entry name" value="AAA"/>
    <property type="match status" value="1"/>
</dbReference>
<dbReference type="Pfam" id="PF08740">
    <property type="entry name" value="BCS1_N"/>
    <property type="match status" value="1"/>
</dbReference>
<dbReference type="InterPro" id="IPR057495">
    <property type="entry name" value="AAA_lid_BCS1"/>
</dbReference>
<keyword evidence="8" id="KW-1133">Transmembrane helix</keyword>
<proteinExistence type="inferred from homology"/>
<dbReference type="VEuPathDB" id="FungiDB:PV09_05850"/>
<feature type="compositionally biased region" description="Low complexity" evidence="13">
    <location>
        <begin position="578"/>
        <end position="589"/>
    </location>
</feature>
<dbReference type="HOGENOM" id="CLU_010189_4_3_1"/>
<name>A0A0D2AUG3_9PEZI</name>
<evidence type="ECO:0000256" key="13">
    <source>
        <dbReference type="SAM" id="MobiDB-lite"/>
    </source>
</evidence>
<comment type="subcellular location">
    <subcellularLocation>
        <location evidence="1">Mitochondrion inner membrane</location>
        <topology evidence="1">Single-pass membrane protein</topology>
    </subcellularLocation>
</comment>
<dbReference type="PANTHER" id="PTHR23070">
    <property type="entry name" value="BCS1 AAA-TYPE ATPASE"/>
    <property type="match status" value="1"/>
</dbReference>
<keyword evidence="5" id="KW-0999">Mitochondrion inner membrane</keyword>
<evidence type="ECO:0000256" key="1">
    <source>
        <dbReference type="ARBA" id="ARBA00004434"/>
    </source>
</evidence>
<keyword evidence="17" id="KW-1185">Reference proteome</keyword>
<evidence type="ECO:0000256" key="11">
    <source>
        <dbReference type="ARBA" id="ARBA00048778"/>
    </source>
</evidence>
<dbReference type="InterPro" id="IPR003959">
    <property type="entry name" value="ATPase_AAA_core"/>
</dbReference>
<dbReference type="SUPFAM" id="SSF52540">
    <property type="entry name" value="P-loop containing nucleoside triphosphate hydrolases"/>
    <property type="match status" value="1"/>
</dbReference>
<dbReference type="GO" id="GO:0005743">
    <property type="term" value="C:mitochondrial inner membrane"/>
    <property type="evidence" value="ECO:0007669"/>
    <property type="project" value="UniProtKB-SubCell"/>
</dbReference>
<evidence type="ECO:0000256" key="7">
    <source>
        <dbReference type="ARBA" id="ARBA00022840"/>
    </source>
</evidence>